<dbReference type="EMBL" id="JAAXOT010000006">
    <property type="protein sequence ID" value="NKY57320.1"/>
    <property type="molecule type" value="Genomic_DNA"/>
</dbReference>
<protein>
    <submittedName>
        <fullName evidence="5">ABC transporter ATP-binding protein</fullName>
    </submittedName>
</protein>
<gene>
    <name evidence="5" type="ORF">HGA15_14385</name>
</gene>
<dbReference type="PANTHER" id="PTHR42788:SF19">
    <property type="entry name" value="ALIPHATIC SULFONATES IMPORT ATP-BINDING PROTEIN SSUB 2"/>
    <property type="match status" value="1"/>
</dbReference>
<comment type="caution">
    <text evidence="5">The sequence shown here is derived from an EMBL/GenBank/DDBJ whole genome shotgun (WGS) entry which is preliminary data.</text>
</comment>
<dbReference type="RefSeq" id="WP_084492736.1">
    <property type="nucleotide sequence ID" value="NZ_JAAXOT010000006.1"/>
</dbReference>
<feature type="domain" description="ABC transporter" evidence="4">
    <location>
        <begin position="19"/>
        <end position="252"/>
    </location>
</feature>
<evidence type="ECO:0000256" key="2">
    <source>
        <dbReference type="ARBA" id="ARBA00022741"/>
    </source>
</evidence>
<dbReference type="GO" id="GO:0005524">
    <property type="term" value="F:ATP binding"/>
    <property type="evidence" value="ECO:0007669"/>
    <property type="project" value="UniProtKB-KW"/>
</dbReference>
<proteinExistence type="predicted"/>
<evidence type="ECO:0000256" key="3">
    <source>
        <dbReference type="ARBA" id="ARBA00022840"/>
    </source>
</evidence>
<keyword evidence="1" id="KW-0813">Transport</keyword>
<reference evidence="5 6" key="1">
    <citation type="submission" date="2020-04" db="EMBL/GenBank/DDBJ databases">
        <title>MicrobeNet Type strains.</title>
        <authorList>
            <person name="Nicholson A.C."/>
        </authorList>
    </citation>
    <scope>NUCLEOTIDE SEQUENCE [LARGE SCALE GENOMIC DNA]</scope>
    <source>
        <strain evidence="5 6">JCM 3332</strain>
    </source>
</reference>
<dbReference type="PANTHER" id="PTHR42788">
    <property type="entry name" value="TAURINE IMPORT ATP-BINDING PROTEIN-RELATED"/>
    <property type="match status" value="1"/>
</dbReference>
<accession>A0A846YI19</accession>
<evidence type="ECO:0000259" key="4">
    <source>
        <dbReference type="PROSITE" id="PS50893"/>
    </source>
</evidence>
<dbReference type="InterPro" id="IPR003439">
    <property type="entry name" value="ABC_transporter-like_ATP-bd"/>
</dbReference>
<organism evidence="5 6">
    <name type="scientific">Nocardia flavorosea</name>
    <dbReference type="NCBI Taxonomy" id="53429"/>
    <lineage>
        <taxon>Bacteria</taxon>
        <taxon>Bacillati</taxon>
        <taxon>Actinomycetota</taxon>
        <taxon>Actinomycetes</taxon>
        <taxon>Mycobacteriales</taxon>
        <taxon>Nocardiaceae</taxon>
        <taxon>Nocardia</taxon>
    </lineage>
</organism>
<dbReference type="PROSITE" id="PS00211">
    <property type="entry name" value="ABC_TRANSPORTER_1"/>
    <property type="match status" value="1"/>
</dbReference>
<keyword evidence="3 5" id="KW-0067">ATP-binding</keyword>
<dbReference type="AlphaFoldDB" id="A0A846YI19"/>
<dbReference type="GO" id="GO:0016887">
    <property type="term" value="F:ATP hydrolysis activity"/>
    <property type="evidence" value="ECO:0007669"/>
    <property type="project" value="InterPro"/>
</dbReference>
<dbReference type="InterPro" id="IPR027417">
    <property type="entry name" value="P-loop_NTPase"/>
</dbReference>
<dbReference type="InterPro" id="IPR017871">
    <property type="entry name" value="ABC_transporter-like_CS"/>
</dbReference>
<evidence type="ECO:0000313" key="5">
    <source>
        <dbReference type="EMBL" id="NKY57320.1"/>
    </source>
</evidence>
<dbReference type="Proteomes" id="UP000570678">
    <property type="component" value="Unassembled WGS sequence"/>
</dbReference>
<dbReference type="Pfam" id="PF00005">
    <property type="entry name" value="ABC_tran"/>
    <property type="match status" value="1"/>
</dbReference>
<dbReference type="InterPro" id="IPR050166">
    <property type="entry name" value="ABC_transporter_ATP-bind"/>
</dbReference>
<keyword evidence="2" id="KW-0547">Nucleotide-binding</keyword>
<keyword evidence="6" id="KW-1185">Reference proteome</keyword>
<name>A0A846YI19_9NOCA</name>
<evidence type="ECO:0000313" key="6">
    <source>
        <dbReference type="Proteomes" id="UP000570678"/>
    </source>
</evidence>
<dbReference type="SMART" id="SM00382">
    <property type="entry name" value="AAA"/>
    <property type="match status" value="1"/>
</dbReference>
<evidence type="ECO:0000256" key="1">
    <source>
        <dbReference type="ARBA" id="ARBA00022448"/>
    </source>
</evidence>
<dbReference type="CDD" id="cd03293">
    <property type="entry name" value="ABC_NrtD_SsuB_transporters"/>
    <property type="match status" value="1"/>
</dbReference>
<dbReference type="Gene3D" id="3.40.50.300">
    <property type="entry name" value="P-loop containing nucleotide triphosphate hydrolases"/>
    <property type="match status" value="1"/>
</dbReference>
<dbReference type="InterPro" id="IPR003593">
    <property type="entry name" value="AAA+_ATPase"/>
</dbReference>
<dbReference type="SUPFAM" id="SSF52540">
    <property type="entry name" value="P-loop containing nucleoside triphosphate hydrolases"/>
    <property type="match status" value="1"/>
</dbReference>
<dbReference type="PROSITE" id="PS50893">
    <property type="entry name" value="ABC_TRANSPORTER_2"/>
    <property type="match status" value="1"/>
</dbReference>
<sequence>MSVSTTPLSTGAGATGHKIVIDSVSKVYETGGRGGSVTALTSVDLTLRPGEFFSLVGPSGCGKSTLLNVIAGLLSASTGHVDIGSRRIDGPDSSTGIVFQKPTLLRWLTVEENVHLPSKLRGALDAGARARAHHLFDLAGLADFRHRYPDELSGGMQQRASIVRALVADPPVLLMDEPFSALDEFTREGLQDELMRLWTDRPKTVVFITHNIAEAVYLSDRVGVMTARPGTLREVVDIGLPRPRTADLRTQSRFYDLVGHIRGLIGHQHEGVRA</sequence>